<organism evidence="2 3">
    <name type="scientific">Nicotiana attenuata</name>
    <name type="common">Coyote tobacco</name>
    <dbReference type="NCBI Taxonomy" id="49451"/>
    <lineage>
        <taxon>Eukaryota</taxon>
        <taxon>Viridiplantae</taxon>
        <taxon>Streptophyta</taxon>
        <taxon>Embryophyta</taxon>
        <taxon>Tracheophyta</taxon>
        <taxon>Spermatophyta</taxon>
        <taxon>Magnoliopsida</taxon>
        <taxon>eudicotyledons</taxon>
        <taxon>Gunneridae</taxon>
        <taxon>Pentapetalae</taxon>
        <taxon>asterids</taxon>
        <taxon>lamiids</taxon>
        <taxon>Solanales</taxon>
        <taxon>Solanaceae</taxon>
        <taxon>Nicotianoideae</taxon>
        <taxon>Nicotianeae</taxon>
        <taxon>Nicotiana</taxon>
    </lineage>
</organism>
<dbReference type="OMA" id="CWVCCYC"/>
<gene>
    <name evidence="2" type="ORF">A4A49_42698</name>
</gene>
<evidence type="ECO:0000313" key="2">
    <source>
        <dbReference type="EMBL" id="OIT19701.1"/>
    </source>
</evidence>
<keyword evidence="1" id="KW-0732">Signal</keyword>
<keyword evidence="3" id="KW-1185">Reference proteome</keyword>
<feature type="signal peptide" evidence="1">
    <location>
        <begin position="1"/>
        <end position="21"/>
    </location>
</feature>
<dbReference type="Proteomes" id="UP000187609">
    <property type="component" value="Unassembled WGS sequence"/>
</dbReference>
<feature type="chain" id="PRO_5012588705" description="Carboxypeptidase A inhibitor-like domain-containing protein" evidence="1">
    <location>
        <begin position="22"/>
        <end position="94"/>
    </location>
</feature>
<dbReference type="EMBL" id="MJEQ01006389">
    <property type="protein sequence ID" value="OIT19701.1"/>
    <property type="molecule type" value="Genomic_DNA"/>
</dbReference>
<evidence type="ECO:0008006" key="4">
    <source>
        <dbReference type="Google" id="ProtNLM"/>
    </source>
</evidence>
<accession>A0A1J6JPI9</accession>
<dbReference type="SMR" id="A0A1J6JPI9"/>
<reference evidence="2" key="1">
    <citation type="submission" date="2016-11" db="EMBL/GenBank/DDBJ databases">
        <title>The genome of Nicotiana attenuata.</title>
        <authorList>
            <person name="Xu S."/>
            <person name="Brockmoeller T."/>
            <person name="Gaquerel E."/>
            <person name="Navarro A."/>
            <person name="Kuhl H."/>
            <person name="Gase K."/>
            <person name="Ling Z."/>
            <person name="Zhou W."/>
            <person name="Kreitzer C."/>
            <person name="Stanke M."/>
            <person name="Tang H."/>
            <person name="Lyons E."/>
            <person name="Pandey P."/>
            <person name="Pandey S.P."/>
            <person name="Timmermann B."/>
            <person name="Baldwin I.T."/>
        </authorList>
    </citation>
    <scope>NUCLEOTIDE SEQUENCE [LARGE SCALE GENOMIC DNA]</scope>
    <source>
        <strain evidence="2">UT</strain>
    </source>
</reference>
<comment type="caution">
    <text evidence="2">The sequence shown here is derived from an EMBL/GenBank/DDBJ whole genome shotgun (WGS) entry which is preliminary data.</text>
</comment>
<sequence>MASLKIGYFFTILLVAATINSTWLSKKQVFAGPVVDHDFSGLKRRLLPQLNDLLTCKRSCTTSEDCNDCWVCCYCYELTNAISTLKVCTSYSRT</sequence>
<protein>
    <recommendedName>
        <fullName evidence="4">Carboxypeptidase A inhibitor-like domain-containing protein</fullName>
    </recommendedName>
</protein>
<evidence type="ECO:0000256" key="1">
    <source>
        <dbReference type="SAM" id="SignalP"/>
    </source>
</evidence>
<dbReference type="AlphaFoldDB" id="A0A1J6JPI9"/>
<evidence type="ECO:0000313" key="3">
    <source>
        <dbReference type="Proteomes" id="UP000187609"/>
    </source>
</evidence>
<proteinExistence type="predicted"/>
<name>A0A1J6JPI9_NICAT</name>
<dbReference type="Gramene" id="OIT19701">
    <property type="protein sequence ID" value="OIT19701"/>
    <property type="gene ID" value="A4A49_42698"/>
</dbReference>